<dbReference type="AlphaFoldDB" id="A0ABD5XB15"/>
<dbReference type="Proteomes" id="UP001596460">
    <property type="component" value="Unassembled WGS sequence"/>
</dbReference>
<dbReference type="EMBL" id="JBHTAB010000001">
    <property type="protein sequence ID" value="MFC7128456.1"/>
    <property type="molecule type" value="Genomic_DNA"/>
</dbReference>
<evidence type="ECO:0000313" key="2">
    <source>
        <dbReference type="EMBL" id="MFC7128456.1"/>
    </source>
</evidence>
<evidence type="ECO:0000256" key="1">
    <source>
        <dbReference type="SAM" id="MobiDB-lite"/>
    </source>
</evidence>
<gene>
    <name evidence="2" type="ORF">ACFQI8_03480</name>
</gene>
<sequence length="271" mass="29614">MSCGICGSRCRGRLCRECELMERLDDEHEWRSDDVNDDLDEEDGVDRGDGVATDGGEVESGSSRGAFETVAECLGISLDTLYRRLAHETPSNPREWESPVPGAQAAAGADEMHVNLNVEPTTAQGGIGAELSDRVNQLYVEATTETVIFEVAEEFQTVSFSTTFTPEQAEAIGVALIAGSKRAADGNPGVIVRKYNLASIDRGEGIETDGGRGQDEPLKVIENGTAYYYEDADDPVRHEGRIEIYDHWVRLCGGPAMTWVPREKVQQVMQI</sequence>
<reference evidence="2 3" key="1">
    <citation type="journal article" date="2019" name="Int. J. Syst. Evol. Microbiol.">
        <title>The Global Catalogue of Microorganisms (GCM) 10K type strain sequencing project: providing services to taxonomists for standard genome sequencing and annotation.</title>
        <authorList>
            <consortium name="The Broad Institute Genomics Platform"/>
            <consortium name="The Broad Institute Genome Sequencing Center for Infectious Disease"/>
            <person name="Wu L."/>
            <person name="Ma J."/>
        </authorList>
    </citation>
    <scope>NUCLEOTIDE SEQUENCE [LARGE SCALE GENOMIC DNA]</scope>
    <source>
        <strain evidence="2 3">DSM 26526</strain>
    </source>
</reference>
<dbReference type="RefSeq" id="WP_390242822.1">
    <property type="nucleotide sequence ID" value="NZ_JBHTAB010000001.1"/>
</dbReference>
<feature type="region of interest" description="Disordered" evidence="1">
    <location>
        <begin position="32"/>
        <end position="64"/>
    </location>
</feature>
<name>A0ABD5XB15_9EURY</name>
<evidence type="ECO:0000313" key="3">
    <source>
        <dbReference type="Proteomes" id="UP001596460"/>
    </source>
</evidence>
<organism evidence="2 3">
    <name type="scientific">Haloferax chudinovii</name>
    <dbReference type="NCBI Taxonomy" id="1109010"/>
    <lineage>
        <taxon>Archaea</taxon>
        <taxon>Methanobacteriati</taxon>
        <taxon>Methanobacteriota</taxon>
        <taxon>Stenosarchaea group</taxon>
        <taxon>Halobacteria</taxon>
        <taxon>Halobacteriales</taxon>
        <taxon>Haloferacaceae</taxon>
        <taxon>Haloferax</taxon>
    </lineage>
</organism>
<feature type="compositionally biased region" description="Acidic residues" evidence="1">
    <location>
        <begin position="35"/>
        <end position="44"/>
    </location>
</feature>
<protein>
    <submittedName>
        <fullName evidence="2">Uncharacterized protein</fullName>
    </submittedName>
</protein>
<accession>A0ABD5XB15</accession>
<proteinExistence type="predicted"/>
<comment type="caution">
    <text evidence="2">The sequence shown here is derived from an EMBL/GenBank/DDBJ whole genome shotgun (WGS) entry which is preliminary data.</text>
</comment>
<keyword evidence="3" id="KW-1185">Reference proteome</keyword>